<keyword evidence="2" id="KW-1185">Reference proteome</keyword>
<proteinExistence type="predicted"/>
<comment type="caution">
    <text evidence="1">The sequence shown here is derived from an EMBL/GenBank/DDBJ whole genome shotgun (WGS) entry which is preliminary data.</text>
</comment>
<reference evidence="1 2" key="1">
    <citation type="submission" date="2021-06" db="EMBL/GenBank/DDBJ databases">
        <title>Caerostris extrusa draft genome.</title>
        <authorList>
            <person name="Kono N."/>
            <person name="Arakawa K."/>
        </authorList>
    </citation>
    <scope>NUCLEOTIDE SEQUENCE [LARGE SCALE GENOMIC DNA]</scope>
</reference>
<sequence>MVIKLSRGGKLRPFRVSHQSREPFSLCHLQGRVGNSGDATAFRMVIKLSRGGKLRPSRVTHQSREPFSLSHLRARMVIKLSRGGKLRPSRVTHQSREPFSLSHLRAKRHDGVQGWLLSSREVVNSDPLGSAIIQESHLHCASFGDGDASRIGTGKWHGYKRHEGVQGWLSSSLVVANLDPLGSPINQESHFYCATFVEGDASRIGAGKWAWNTVYLLRSRENALTLCAIPEVFRSRGDKRWLECNSPPMVCFE</sequence>
<dbReference type="Proteomes" id="UP001054945">
    <property type="component" value="Unassembled WGS sequence"/>
</dbReference>
<organism evidence="1 2">
    <name type="scientific">Caerostris extrusa</name>
    <name type="common">Bark spider</name>
    <name type="synonym">Caerostris bankana</name>
    <dbReference type="NCBI Taxonomy" id="172846"/>
    <lineage>
        <taxon>Eukaryota</taxon>
        <taxon>Metazoa</taxon>
        <taxon>Ecdysozoa</taxon>
        <taxon>Arthropoda</taxon>
        <taxon>Chelicerata</taxon>
        <taxon>Arachnida</taxon>
        <taxon>Araneae</taxon>
        <taxon>Araneomorphae</taxon>
        <taxon>Entelegynae</taxon>
        <taxon>Araneoidea</taxon>
        <taxon>Araneidae</taxon>
        <taxon>Caerostris</taxon>
    </lineage>
</organism>
<evidence type="ECO:0000313" key="2">
    <source>
        <dbReference type="Proteomes" id="UP001054945"/>
    </source>
</evidence>
<name>A0AAV4NU56_CAEEX</name>
<evidence type="ECO:0000313" key="1">
    <source>
        <dbReference type="EMBL" id="GIX87146.1"/>
    </source>
</evidence>
<gene>
    <name evidence="1" type="ORF">CEXT_324291</name>
</gene>
<dbReference type="AlphaFoldDB" id="A0AAV4NU56"/>
<accession>A0AAV4NU56</accession>
<dbReference type="EMBL" id="BPLR01021208">
    <property type="protein sequence ID" value="GIX87146.1"/>
    <property type="molecule type" value="Genomic_DNA"/>
</dbReference>
<protein>
    <submittedName>
        <fullName evidence="1">Uncharacterized protein</fullName>
    </submittedName>
</protein>